<dbReference type="OrthoDB" id="3384902at2"/>
<reference evidence="2" key="1">
    <citation type="submission" date="2017-01" db="EMBL/GenBank/DDBJ databases">
        <authorList>
            <person name="Varghese N."/>
            <person name="Submissions S."/>
        </authorList>
    </citation>
    <scope>NUCLEOTIDE SEQUENCE [LARGE SCALE GENOMIC DNA]</scope>
    <source>
        <strain evidence="2">ATCC 12950</strain>
    </source>
</reference>
<proteinExistence type="predicted"/>
<protein>
    <submittedName>
        <fullName evidence="1">Uncharacterized protein</fullName>
    </submittedName>
</protein>
<gene>
    <name evidence="1" type="ORF">SAMN05421833_113172</name>
</gene>
<organism evidence="1 2">
    <name type="scientific">Microbispora rosea</name>
    <dbReference type="NCBI Taxonomy" id="58117"/>
    <lineage>
        <taxon>Bacteria</taxon>
        <taxon>Bacillati</taxon>
        <taxon>Actinomycetota</taxon>
        <taxon>Actinomycetes</taxon>
        <taxon>Streptosporangiales</taxon>
        <taxon>Streptosporangiaceae</taxon>
        <taxon>Microbispora</taxon>
    </lineage>
</organism>
<dbReference type="AlphaFoldDB" id="A0A1N7D6F5"/>
<dbReference type="EMBL" id="FTNI01000013">
    <property type="protein sequence ID" value="SIR71388.1"/>
    <property type="molecule type" value="Genomic_DNA"/>
</dbReference>
<dbReference type="STRING" id="58117.SAMN05421833_113172"/>
<accession>A0A1N7D6F5</accession>
<dbReference type="RefSeq" id="WP_083744413.1">
    <property type="nucleotide sequence ID" value="NZ_FTNI01000013.1"/>
</dbReference>
<evidence type="ECO:0000313" key="1">
    <source>
        <dbReference type="EMBL" id="SIR71388.1"/>
    </source>
</evidence>
<dbReference type="Proteomes" id="UP000186096">
    <property type="component" value="Unassembled WGS sequence"/>
</dbReference>
<keyword evidence="2" id="KW-1185">Reference proteome</keyword>
<name>A0A1N7D6F5_9ACTN</name>
<evidence type="ECO:0000313" key="2">
    <source>
        <dbReference type="Proteomes" id="UP000186096"/>
    </source>
</evidence>
<sequence length="120" mass="13984">MVPFAAPVAMSPPERVWSDDDWAVIRLGHRPVGMDDRWSAYVESDTLHLHRSWTGHQIYEARFGRTQGGRFVVAARVEADRGRHRRVGDAYDRLLLELLVDTILLQRHDPRRWDELASLR</sequence>